<gene>
    <name evidence="2" type="ORF">ADK75_11810</name>
</gene>
<evidence type="ECO:0000313" key="3">
    <source>
        <dbReference type="Proteomes" id="UP000037084"/>
    </source>
</evidence>
<evidence type="ECO:0000256" key="1">
    <source>
        <dbReference type="SAM" id="MobiDB-lite"/>
    </source>
</evidence>
<sequence>MSDTQGSHRRGGPVPEAYEAQPLAWPAGTGDPGPAAWDPESAAWDPEPAAWDPEPAVPAPRGGRRRRAAMSPAELA</sequence>
<reference evidence="3" key="1">
    <citation type="submission" date="2015-07" db="EMBL/GenBank/DDBJ databases">
        <authorList>
            <consortium name="Consortium for Microbial Forensics and Genomics (microFORGE)"/>
            <person name="Knight B.M."/>
            <person name="Roberts D.P."/>
            <person name="Lin D."/>
            <person name="Hari K."/>
            <person name="Fletcher J."/>
            <person name="Melcher U."/>
            <person name="Blagden T."/>
            <person name="Winegar R.A."/>
        </authorList>
    </citation>
    <scope>NUCLEOTIDE SEQUENCE [LARGE SCALE GENOMIC DNA]</scope>
    <source>
        <strain evidence="3">NRRL B-1447</strain>
    </source>
</reference>
<accession>A0A0L8MXJ6</accession>
<proteinExistence type="predicted"/>
<protein>
    <submittedName>
        <fullName evidence="2">Uncharacterized protein</fullName>
    </submittedName>
</protein>
<dbReference type="EMBL" id="LGUV01000113">
    <property type="protein sequence ID" value="KOG55129.1"/>
    <property type="molecule type" value="Genomic_DNA"/>
</dbReference>
<name>A0A0L8MXJ6_STRVG</name>
<feature type="compositionally biased region" description="Low complexity" evidence="1">
    <location>
        <begin position="38"/>
        <end position="54"/>
    </location>
</feature>
<dbReference type="Proteomes" id="UP000037084">
    <property type="component" value="Unassembled WGS sequence"/>
</dbReference>
<comment type="caution">
    <text evidence="2">The sequence shown here is derived from an EMBL/GenBank/DDBJ whole genome shotgun (WGS) entry which is preliminary data.</text>
</comment>
<dbReference type="AlphaFoldDB" id="A0A0L8MXJ6"/>
<evidence type="ECO:0000313" key="2">
    <source>
        <dbReference type="EMBL" id="KOG55129.1"/>
    </source>
</evidence>
<feature type="non-terminal residue" evidence="2">
    <location>
        <position position="76"/>
    </location>
</feature>
<organism evidence="2 3">
    <name type="scientific">Streptomyces virginiae</name>
    <name type="common">Streptomyces cinnamonensis</name>
    <dbReference type="NCBI Taxonomy" id="1961"/>
    <lineage>
        <taxon>Bacteria</taxon>
        <taxon>Bacillati</taxon>
        <taxon>Actinomycetota</taxon>
        <taxon>Actinomycetes</taxon>
        <taxon>Kitasatosporales</taxon>
        <taxon>Streptomycetaceae</taxon>
        <taxon>Streptomyces</taxon>
    </lineage>
</organism>
<feature type="region of interest" description="Disordered" evidence="1">
    <location>
        <begin position="1"/>
        <end position="76"/>
    </location>
</feature>